<feature type="region of interest" description="Disordered" evidence="1">
    <location>
        <begin position="301"/>
        <end position="344"/>
    </location>
</feature>
<evidence type="ECO:0000256" key="1">
    <source>
        <dbReference type="SAM" id="MobiDB-lite"/>
    </source>
</evidence>
<dbReference type="EMBL" id="JAGMUU010000001">
    <property type="protein sequence ID" value="KAH7162146.1"/>
    <property type="molecule type" value="Genomic_DNA"/>
</dbReference>
<feature type="compositionally biased region" description="Basic and acidic residues" evidence="1">
    <location>
        <begin position="301"/>
        <end position="315"/>
    </location>
</feature>
<comment type="caution">
    <text evidence="2">The sequence shown here is derived from an EMBL/GenBank/DDBJ whole genome shotgun (WGS) entry which is preliminary data.</text>
</comment>
<organism evidence="2 3">
    <name type="scientific">Dactylonectria estremocensis</name>
    <dbReference type="NCBI Taxonomy" id="1079267"/>
    <lineage>
        <taxon>Eukaryota</taxon>
        <taxon>Fungi</taxon>
        <taxon>Dikarya</taxon>
        <taxon>Ascomycota</taxon>
        <taxon>Pezizomycotina</taxon>
        <taxon>Sordariomycetes</taxon>
        <taxon>Hypocreomycetidae</taxon>
        <taxon>Hypocreales</taxon>
        <taxon>Nectriaceae</taxon>
        <taxon>Dactylonectria</taxon>
    </lineage>
</organism>
<reference evidence="2" key="1">
    <citation type="journal article" date="2021" name="Nat. Commun.">
        <title>Genetic determinants of endophytism in the Arabidopsis root mycobiome.</title>
        <authorList>
            <person name="Mesny F."/>
            <person name="Miyauchi S."/>
            <person name="Thiergart T."/>
            <person name="Pickel B."/>
            <person name="Atanasova L."/>
            <person name="Karlsson M."/>
            <person name="Huettel B."/>
            <person name="Barry K.W."/>
            <person name="Haridas S."/>
            <person name="Chen C."/>
            <person name="Bauer D."/>
            <person name="Andreopoulos W."/>
            <person name="Pangilinan J."/>
            <person name="LaButti K."/>
            <person name="Riley R."/>
            <person name="Lipzen A."/>
            <person name="Clum A."/>
            <person name="Drula E."/>
            <person name="Henrissat B."/>
            <person name="Kohler A."/>
            <person name="Grigoriev I.V."/>
            <person name="Martin F.M."/>
            <person name="Hacquard S."/>
        </authorList>
    </citation>
    <scope>NUCLEOTIDE SEQUENCE</scope>
    <source>
        <strain evidence="2">MPI-CAGE-AT-0021</strain>
    </source>
</reference>
<dbReference type="OrthoDB" id="8062037at2759"/>
<keyword evidence="3" id="KW-1185">Reference proteome</keyword>
<evidence type="ECO:0000313" key="3">
    <source>
        <dbReference type="Proteomes" id="UP000717696"/>
    </source>
</evidence>
<sequence length="344" mass="40482">MPRSNPPDPIEVQVPGAAWGWACPCQQCTRNRQSRIPRSSRQCAESRVRRIDTTYWPNLKPLLLENPQNFDRLLIRCPYCLEYMNGRERWSDDDAVRGHQINVAHCGHIAGDSCKDDAFNVLAERETFQCSNCRTPWEYTECKHAYLGRIMPRGAAGIRRWEDEEYGTPNSRRLLGYCRSCAAVWCSRGLAFASKTFMKHVAYDRNTELLGFSVTVNDDLWHSVATWFQNNILLVPRREVPLGPFMKGMVAQTMETLRQYYQENNITLNMEDISIRAHVYEITVVDPATRNWWAPRVWQPDEDKRYDDQGQEIERRHHAQPWSIRRQQQQQQQEEEEEEEEEQQ</sequence>
<dbReference type="Proteomes" id="UP000717696">
    <property type="component" value="Unassembled WGS sequence"/>
</dbReference>
<gene>
    <name evidence="2" type="ORF">B0J13DRAFT_632981</name>
</gene>
<proteinExistence type="predicted"/>
<protein>
    <recommendedName>
        <fullName evidence="4">RING-type domain-containing protein</fullName>
    </recommendedName>
</protein>
<feature type="compositionally biased region" description="Acidic residues" evidence="1">
    <location>
        <begin position="333"/>
        <end position="344"/>
    </location>
</feature>
<accession>A0A9P9JHZ1</accession>
<name>A0A9P9JHZ1_9HYPO</name>
<evidence type="ECO:0008006" key="4">
    <source>
        <dbReference type="Google" id="ProtNLM"/>
    </source>
</evidence>
<evidence type="ECO:0000313" key="2">
    <source>
        <dbReference type="EMBL" id="KAH7162146.1"/>
    </source>
</evidence>
<dbReference type="AlphaFoldDB" id="A0A9P9JHZ1"/>